<dbReference type="Proteomes" id="UP000077202">
    <property type="component" value="Unassembled WGS sequence"/>
</dbReference>
<feature type="compositionally biased region" description="Polar residues" evidence="1">
    <location>
        <begin position="24"/>
        <end position="46"/>
    </location>
</feature>
<accession>A0A176W2Q9</accession>
<evidence type="ECO:0000313" key="2">
    <source>
        <dbReference type="EMBL" id="OAE27354.1"/>
    </source>
</evidence>
<evidence type="ECO:0000313" key="3">
    <source>
        <dbReference type="Proteomes" id="UP000077202"/>
    </source>
</evidence>
<name>A0A176W2Q9_MARPO</name>
<protein>
    <submittedName>
        <fullName evidence="2">Uncharacterized protein</fullName>
    </submittedName>
</protein>
<keyword evidence="3" id="KW-1185">Reference proteome</keyword>
<dbReference type="AlphaFoldDB" id="A0A176W2Q9"/>
<organism evidence="2 3">
    <name type="scientific">Marchantia polymorpha subsp. ruderalis</name>
    <dbReference type="NCBI Taxonomy" id="1480154"/>
    <lineage>
        <taxon>Eukaryota</taxon>
        <taxon>Viridiplantae</taxon>
        <taxon>Streptophyta</taxon>
        <taxon>Embryophyta</taxon>
        <taxon>Marchantiophyta</taxon>
        <taxon>Marchantiopsida</taxon>
        <taxon>Marchantiidae</taxon>
        <taxon>Marchantiales</taxon>
        <taxon>Marchantiaceae</taxon>
        <taxon>Marchantia</taxon>
    </lineage>
</organism>
<proteinExistence type="predicted"/>
<evidence type="ECO:0000256" key="1">
    <source>
        <dbReference type="SAM" id="MobiDB-lite"/>
    </source>
</evidence>
<sequence>MITWSFLVFPCSATEQSRDRSQHRNQLQLPESTFDTQDRNNSTSPLHISKTTKIVDTSDPKEPKLFSRVLHAGVFERQVKLGGFKPSVQIRQTMNKAVCKEERKKNTNLPGLPPQLRTVVSYMRGNDVLHWYKKKKKKKRRYLPIEAVPSASFGAWFHFGGNQPISSDSKYIAVSDIFSRYV</sequence>
<feature type="region of interest" description="Disordered" evidence="1">
    <location>
        <begin position="15"/>
        <end position="46"/>
    </location>
</feature>
<dbReference type="EMBL" id="LVLJ01001919">
    <property type="protein sequence ID" value="OAE27354.1"/>
    <property type="molecule type" value="Genomic_DNA"/>
</dbReference>
<reference evidence="2" key="1">
    <citation type="submission" date="2016-03" db="EMBL/GenBank/DDBJ databases">
        <title>Mechanisms controlling the formation of the plant cell surface in tip-growing cells are functionally conserved among land plants.</title>
        <authorList>
            <person name="Honkanen S."/>
            <person name="Jones V.A."/>
            <person name="Morieri G."/>
            <person name="Champion C."/>
            <person name="Hetherington A.J."/>
            <person name="Kelly S."/>
            <person name="Saint-Marcoux D."/>
            <person name="Proust H."/>
            <person name="Prescott H."/>
            <person name="Dolan L."/>
        </authorList>
    </citation>
    <scope>NUCLEOTIDE SEQUENCE [LARGE SCALE GENOMIC DNA]</scope>
    <source>
        <tissue evidence="2">Whole gametophyte</tissue>
    </source>
</reference>
<comment type="caution">
    <text evidence="2">The sequence shown here is derived from an EMBL/GenBank/DDBJ whole genome shotgun (WGS) entry which is preliminary data.</text>
</comment>
<gene>
    <name evidence="2" type="ORF">AXG93_441s1150</name>
</gene>